<sequence length="218" mass="23457">MTQDNQVANRPALAALAVVSWAGVLLQLWLSVNLALANGKTAGDGVVAFLGYFTVLSNLFVALSATVPLVVRSSGPGSWFGKPMVLGCATTAILLVGIAYHLLLRHVWAPQGLQLLADNVLHYVVPISALAYWAVYASRTRIGFLAPLVWCLYPVSYLIYALIRGAVLGSYPYHFIDVASLGYRQVLIDGFGLLVAFLALGAFVVAITAIRNRFRPIP</sequence>
<accession>A0ABV4HSS1</accession>
<feature type="transmembrane region" description="Helical" evidence="1">
    <location>
        <begin position="190"/>
        <end position="210"/>
    </location>
</feature>
<gene>
    <name evidence="2" type="ORF">AB6713_14355</name>
</gene>
<evidence type="ECO:0000313" key="3">
    <source>
        <dbReference type="Proteomes" id="UP001566331"/>
    </source>
</evidence>
<dbReference type="NCBIfam" id="NF038065">
    <property type="entry name" value="Pr6Pr"/>
    <property type="match status" value="1"/>
</dbReference>
<keyword evidence="1" id="KW-0472">Membrane</keyword>
<dbReference type="RefSeq" id="WP_370564331.1">
    <property type="nucleotide sequence ID" value="NZ_JBFWIB010000007.1"/>
</dbReference>
<keyword evidence="1" id="KW-0812">Transmembrane</keyword>
<dbReference type="Proteomes" id="UP001566331">
    <property type="component" value="Unassembled WGS sequence"/>
</dbReference>
<feature type="transmembrane region" description="Helical" evidence="1">
    <location>
        <begin position="12"/>
        <end position="30"/>
    </location>
</feature>
<evidence type="ECO:0000256" key="1">
    <source>
        <dbReference type="SAM" id="Phobius"/>
    </source>
</evidence>
<organism evidence="2 3">
    <name type="scientific">Luteimonas salinilitoris</name>
    <dbReference type="NCBI Taxonomy" id="3237697"/>
    <lineage>
        <taxon>Bacteria</taxon>
        <taxon>Pseudomonadati</taxon>
        <taxon>Pseudomonadota</taxon>
        <taxon>Gammaproteobacteria</taxon>
        <taxon>Lysobacterales</taxon>
        <taxon>Lysobacteraceae</taxon>
        <taxon>Luteimonas</taxon>
    </lineage>
</organism>
<feature type="transmembrane region" description="Helical" evidence="1">
    <location>
        <begin position="142"/>
        <end position="163"/>
    </location>
</feature>
<name>A0ABV4HSS1_9GAMM</name>
<dbReference type="EMBL" id="JBFWIC010000021">
    <property type="protein sequence ID" value="MEZ0475785.1"/>
    <property type="molecule type" value="Genomic_DNA"/>
</dbReference>
<feature type="transmembrane region" description="Helical" evidence="1">
    <location>
        <begin position="50"/>
        <end position="71"/>
    </location>
</feature>
<proteinExistence type="predicted"/>
<evidence type="ECO:0000313" key="2">
    <source>
        <dbReference type="EMBL" id="MEZ0475785.1"/>
    </source>
</evidence>
<keyword evidence="1" id="KW-1133">Transmembrane helix</keyword>
<feature type="transmembrane region" description="Helical" evidence="1">
    <location>
        <begin position="115"/>
        <end position="135"/>
    </location>
</feature>
<reference evidence="2 3" key="1">
    <citation type="submission" date="2024-07" db="EMBL/GenBank/DDBJ databases">
        <title>Luteimonas salilacus sp. nov., isolated from the shore soil of Salt Lake in Tibet of China.</title>
        <authorList>
            <person name="Zhang X."/>
            <person name="Li A."/>
        </authorList>
    </citation>
    <scope>NUCLEOTIDE SEQUENCE [LARGE SCALE GENOMIC DNA]</scope>
    <source>
        <strain evidence="2 3">B3-2-R+30</strain>
    </source>
</reference>
<comment type="caution">
    <text evidence="2">The sequence shown here is derived from an EMBL/GenBank/DDBJ whole genome shotgun (WGS) entry which is preliminary data.</text>
</comment>
<dbReference type="InterPro" id="IPR049713">
    <property type="entry name" value="Pr6Pr-like"/>
</dbReference>
<keyword evidence="3" id="KW-1185">Reference proteome</keyword>
<protein>
    <submittedName>
        <fullName evidence="2">Pr6Pr family membrane protein</fullName>
    </submittedName>
</protein>
<feature type="transmembrane region" description="Helical" evidence="1">
    <location>
        <begin position="83"/>
        <end position="103"/>
    </location>
</feature>